<protein>
    <submittedName>
        <fullName evidence="2">Uncharacterized protein</fullName>
    </submittedName>
</protein>
<reference evidence="2" key="1">
    <citation type="journal article" date="2015" name="Nature">
        <title>Complex archaea that bridge the gap between prokaryotes and eukaryotes.</title>
        <authorList>
            <person name="Spang A."/>
            <person name="Saw J.H."/>
            <person name="Jorgensen S.L."/>
            <person name="Zaremba-Niedzwiedzka K."/>
            <person name="Martijn J."/>
            <person name="Lind A.E."/>
            <person name="van Eijk R."/>
            <person name="Schleper C."/>
            <person name="Guy L."/>
            <person name="Ettema T.J."/>
        </authorList>
    </citation>
    <scope>NUCLEOTIDE SEQUENCE</scope>
</reference>
<feature type="region of interest" description="Disordered" evidence="1">
    <location>
        <begin position="66"/>
        <end position="90"/>
    </location>
</feature>
<accession>A0A0F8YQE5</accession>
<gene>
    <name evidence="2" type="ORF">LCGC14_3126440</name>
</gene>
<dbReference type="EMBL" id="LAZR01068092">
    <property type="protein sequence ID" value="KKK50296.1"/>
    <property type="molecule type" value="Genomic_DNA"/>
</dbReference>
<dbReference type="AlphaFoldDB" id="A0A0F8YQE5"/>
<proteinExistence type="predicted"/>
<organism evidence="2">
    <name type="scientific">marine sediment metagenome</name>
    <dbReference type="NCBI Taxonomy" id="412755"/>
    <lineage>
        <taxon>unclassified sequences</taxon>
        <taxon>metagenomes</taxon>
        <taxon>ecological metagenomes</taxon>
    </lineage>
</organism>
<comment type="caution">
    <text evidence="2">The sequence shown here is derived from an EMBL/GenBank/DDBJ whole genome shotgun (WGS) entry which is preliminary data.</text>
</comment>
<feature type="compositionally biased region" description="Polar residues" evidence="1">
    <location>
        <begin position="66"/>
        <end position="75"/>
    </location>
</feature>
<evidence type="ECO:0000256" key="1">
    <source>
        <dbReference type="SAM" id="MobiDB-lite"/>
    </source>
</evidence>
<sequence>MVKIVVKKEGATQTCGKCETELICRLKDYGGNFAPTLQWQNFDGSPHFKTSDGKTYACNVPNPEDTVQTRISSETPPEIPFATAPGTPPPTSINLSIINTLDEIKLTLQRVDEMVQAIFHTQ</sequence>
<name>A0A0F8YQE5_9ZZZZ</name>
<evidence type="ECO:0000313" key="2">
    <source>
        <dbReference type="EMBL" id="KKK50296.1"/>
    </source>
</evidence>